<keyword evidence="4" id="KW-1185">Reference proteome</keyword>
<dbReference type="InterPro" id="IPR025420">
    <property type="entry name" value="DUF4143"/>
</dbReference>
<dbReference type="SUPFAM" id="SSF52540">
    <property type="entry name" value="P-loop containing nucleoside triphosphate hydrolases"/>
    <property type="match status" value="1"/>
</dbReference>
<gene>
    <name evidence="3" type="ORF">SAMN05443292_2696</name>
</gene>
<organism evidence="3 4">
    <name type="scientific">Halpernia frigidisoli</name>
    <dbReference type="NCBI Taxonomy" id="1125876"/>
    <lineage>
        <taxon>Bacteria</taxon>
        <taxon>Pseudomonadati</taxon>
        <taxon>Bacteroidota</taxon>
        <taxon>Flavobacteriia</taxon>
        <taxon>Flavobacteriales</taxon>
        <taxon>Weeksellaceae</taxon>
        <taxon>Chryseobacterium group</taxon>
        <taxon>Halpernia</taxon>
    </lineage>
</organism>
<evidence type="ECO:0000313" key="4">
    <source>
        <dbReference type="Proteomes" id="UP000198931"/>
    </source>
</evidence>
<dbReference type="PANTHER" id="PTHR43566">
    <property type="entry name" value="CONSERVED PROTEIN"/>
    <property type="match status" value="1"/>
</dbReference>
<dbReference type="InterPro" id="IPR041682">
    <property type="entry name" value="AAA_14"/>
</dbReference>
<dbReference type="RefSeq" id="WP_233741965.1">
    <property type="nucleotide sequence ID" value="NZ_FOQT01000005.1"/>
</dbReference>
<evidence type="ECO:0000259" key="1">
    <source>
        <dbReference type="Pfam" id="PF13173"/>
    </source>
</evidence>
<evidence type="ECO:0008006" key="5">
    <source>
        <dbReference type="Google" id="ProtNLM"/>
    </source>
</evidence>
<dbReference type="EMBL" id="FOQT01000005">
    <property type="protein sequence ID" value="SFI49144.1"/>
    <property type="molecule type" value="Genomic_DNA"/>
</dbReference>
<dbReference type="STRING" id="1125876.SAMN05443292_2696"/>
<name>A0A1I3IME2_9FLAO</name>
<evidence type="ECO:0000313" key="3">
    <source>
        <dbReference type="EMBL" id="SFI49144.1"/>
    </source>
</evidence>
<proteinExistence type="predicted"/>
<accession>A0A1I3IME2</accession>
<dbReference type="Pfam" id="PF13635">
    <property type="entry name" value="DUF4143"/>
    <property type="match status" value="1"/>
</dbReference>
<dbReference type="PANTHER" id="PTHR43566:SF1">
    <property type="entry name" value="AAA+ ATPASE DOMAIN-CONTAINING PROTEIN"/>
    <property type="match status" value="1"/>
</dbReference>
<evidence type="ECO:0000259" key="2">
    <source>
        <dbReference type="Pfam" id="PF13635"/>
    </source>
</evidence>
<sequence>MMIKRAIDCKIESKLFKKKAIIIIGARQIGKTTSINNVLQDKENLLFLNGDDPVVREMWSNINTQQIKNLIAGKKYIFIDEAQRIPNSGLTAKIIVDIFPEVQLIMSGSSAFDLKNSLSESLTGRKSEYEMFPVTWQELEATYGYLESQQQLEIRLLYGMYPEIITNPGEEKERLKLLTDSYLYKDILSFYNIQKPQVLENLLKALALQMGSEVSLNELANLLKIDKNTVKTYIEILEKSFVVFTLSGFNRNIRNELKQARKIYFWDNGVRNALIGNFSPLELRVDKGALWENFLISERMKKNNYENPYTKSYFWRTTSQQEIDYVEETAGKISAFEIKWNENAKIKANTNFKETYKTTIEILSPKNFRDFLVE</sequence>
<dbReference type="Proteomes" id="UP000198931">
    <property type="component" value="Unassembled WGS sequence"/>
</dbReference>
<feature type="domain" description="AAA" evidence="1">
    <location>
        <begin position="18"/>
        <end position="139"/>
    </location>
</feature>
<protein>
    <recommendedName>
        <fullName evidence="5">ATPase</fullName>
    </recommendedName>
</protein>
<reference evidence="3 4" key="1">
    <citation type="submission" date="2016-10" db="EMBL/GenBank/DDBJ databases">
        <authorList>
            <person name="de Groot N.N."/>
        </authorList>
    </citation>
    <scope>NUCLEOTIDE SEQUENCE [LARGE SCALE GENOMIC DNA]</scope>
    <source>
        <strain evidence="3 4">DSM 26000</strain>
    </source>
</reference>
<dbReference type="InterPro" id="IPR027417">
    <property type="entry name" value="P-loop_NTPase"/>
</dbReference>
<feature type="domain" description="DUF4143" evidence="2">
    <location>
        <begin position="185"/>
        <end position="341"/>
    </location>
</feature>
<dbReference type="Pfam" id="PF13173">
    <property type="entry name" value="AAA_14"/>
    <property type="match status" value="1"/>
</dbReference>
<dbReference type="AlphaFoldDB" id="A0A1I3IME2"/>